<dbReference type="InterPro" id="IPR013815">
    <property type="entry name" value="ATP_grasp_subdomain_1"/>
</dbReference>
<reference evidence="6 7" key="1">
    <citation type="submission" date="2010-05" db="EMBL/GenBank/DDBJ databases">
        <title>Complete sequence of Methanococcus voltae A3.</title>
        <authorList>
            <consortium name="US DOE Joint Genome Institute"/>
            <person name="Lucas S."/>
            <person name="Copeland A."/>
            <person name="Lapidus A."/>
            <person name="Cheng J.-F."/>
            <person name="Bruce D."/>
            <person name="Goodwin L."/>
            <person name="Pitluck S."/>
            <person name="Lowry S."/>
            <person name="Clum A."/>
            <person name="Land M."/>
            <person name="Hauser L."/>
            <person name="Kyrpides N."/>
            <person name="Mikhailova N."/>
            <person name="Whitman W.B."/>
            <person name="Woyke T."/>
        </authorList>
    </citation>
    <scope>NUCLEOTIDE SEQUENCE [LARGE SCALE GENOMIC DNA]</scope>
    <source>
        <strain evidence="7">ATCC BAA-1334 / A3</strain>
    </source>
</reference>
<dbReference type="InterPro" id="IPR011761">
    <property type="entry name" value="ATP-grasp"/>
</dbReference>
<dbReference type="PROSITE" id="PS50975">
    <property type="entry name" value="ATP_GRASP"/>
    <property type="match status" value="1"/>
</dbReference>
<sequence>MDDLNVLITGAGAPGIAGSLYSLRNNYDNRKLNIIGTDVKEDTIGKYLCDKTLKVPYPQDETEFINELIDICKKEEIDVILPQVTNELLPLSKNKKLFNELEDNKNGTKIAISSEKSIKFANDKFELIKTCKKLDIPYPECYLVKTWDELEKAAEKLEFPFIVKPPVSNGMRGFRVIHKEFDQKKAFYNEKPNNVNITIAQLYDIIGDEFPELIATEYLPNEEYTIDIFSGTSNNEYFETIIPRKRDLIRSGITFNGTVEKNNDLIEYSQKLIKELNLEYCTGLQFKLDKDNVPKILESNPRIQGTMVMSTLANANIIYSSIKMALDEKIPSFDVQWNTKFYRYWGGIGVNDLGEFKL</sequence>
<dbReference type="GO" id="GO:0016874">
    <property type="term" value="F:ligase activity"/>
    <property type="evidence" value="ECO:0007669"/>
    <property type="project" value="UniProtKB-KW"/>
</dbReference>
<dbReference type="AlphaFoldDB" id="D7DRZ5"/>
<dbReference type="STRING" id="456320.Mvol_0245"/>
<keyword evidence="7" id="KW-1185">Reference proteome</keyword>
<gene>
    <name evidence="6" type="ordered locus">Mvol_0245</name>
</gene>
<dbReference type="PANTHER" id="PTHR43585">
    <property type="entry name" value="FUMIPYRROLE BIOSYNTHESIS PROTEIN C"/>
    <property type="match status" value="1"/>
</dbReference>
<evidence type="ECO:0000313" key="6">
    <source>
        <dbReference type="EMBL" id="ADI35905.1"/>
    </source>
</evidence>
<evidence type="ECO:0000313" key="7">
    <source>
        <dbReference type="Proteomes" id="UP000007722"/>
    </source>
</evidence>
<dbReference type="Pfam" id="PF15632">
    <property type="entry name" value="ATPgrasp_Ter"/>
    <property type="match status" value="1"/>
</dbReference>
<evidence type="ECO:0000259" key="5">
    <source>
        <dbReference type="PROSITE" id="PS50975"/>
    </source>
</evidence>
<dbReference type="InterPro" id="IPR052032">
    <property type="entry name" value="ATP-dep_AA_Ligase"/>
</dbReference>
<dbReference type="InParanoid" id="D7DRZ5"/>
<dbReference type="Gene3D" id="3.30.470.20">
    <property type="entry name" value="ATP-grasp fold, B domain"/>
    <property type="match status" value="1"/>
</dbReference>
<proteinExistence type="predicted"/>
<dbReference type="EMBL" id="CP002057">
    <property type="protein sequence ID" value="ADI35905.1"/>
    <property type="molecule type" value="Genomic_DNA"/>
</dbReference>
<evidence type="ECO:0000256" key="2">
    <source>
        <dbReference type="ARBA" id="ARBA00022741"/>
    </source>
</evidence>
<dbReference type="Proteomes" id="UP000007722">
    <property type="component" value="Chromosome"/>
</dbReference>
<evidence type="ECO:0000256" key="3">
    <source>
        <dbReference type="ARBA" id="ARBA00022840"/>
    </source>
</evidence>
<dbReference type="PANTHER" id="PTHR43585:SF2">
    <property type="entry name" value="ATP-GRASP ENZYME FSQD"/>
    <property type="match status" value="1"/>
</dbReference>
<dbReference type="KEGG" id="mvo:Mvol_0245"/>
<dbReference type="SUPFAM" id="SSF56059">
    <property type="entry name" value="Glutathione synthetase ATP-binding domain-like"/>
    <property type="match status" value="1"/>
</dbReference>
<accession>D7DRZ5</accession>
<dbReference type="eggNOG" id="arCOG06897">
    <property type="taxonomic scope" value="Archaea"/>
</dbReference>
<dbReference type="Pfam" id="PF21360">
    <property type="entry name" value="PylC-like_N"/>
    <property type="match status" value="1"/>
</dbReference>
<evidence type="ECO:0000256" key="4">
    <source>
        <dbReference type="PROSITE-ProRule" id="PRU00409"/>
    </source>
</evidence>
<dbReference type="GO" id="GO:0005524">
    <property type="term" value="F:ATP binding"/>
    <property type="evidence" value="ECO:0007669"/>
    <property type="project" value="UniProtKB-UniRule"/>
</dbReference>
<keyword evidence="3 4" id="KW-0067">ATP-binding</keyword>
<dbReference type="Gene3D" id="3.40.50.20">
    <property type="match status" value="1"/>
</dbReference>
<dbReference type="GO" id="GO:0046872">
    <property type="term" value="F:metal ion binding"/>
    <property type="evidence" value="ECO:0007669"/>
    <property type="project" value="InterPro"/>
</dbReference>
<dbReference type="OrthoDB" id="11959at2157"/>
<dbReference type="Gene3D" id="3.30.1490.20">
    <property type="entry name" value="ATP-grasp fold, A domain"/>
    <property type="match status" value="1"/>
</dbReference>
<dbReference type="InterPro" id="IPR048764">
    <property type="entry name" value="PylC_N"/>
</dbReference>
<keyword evidence="1" id="KW-0436">Ligase</keyword>
<dbReference type="HOGENOM" id="CLU_052967_2_0_2"/>
<evidence type="ECO:0000256" key="1">
    <source>
        <dbReference type="ARBA" id="ARBA00022598"/>
    </source>
</evidence>
<keyword evidence="2 4" id="KW-0547">Nucleotide-binding</keyword>
<name>D7DRZ5_METV3</name>
<feature type="domain" description="ATP-grasp" evidence="5">
    <location>
        <begin position="128"/>
        <end position="326"/>
    </location>
</feature>
<protein>
    <recommendedName>
        <fullName evidence="5">ATP-grasp domain-containing protein</fullName>
    </recommendedName>
</protein>
<organism evidence="6 7">
    <name type="scientific">Methanococcus voltae (strain ATCC BAA-1334 / A3)</name>
    <dbReference type="NCBI Taxonomy" id="456320"/>
    <lineage>
        <taxon>Archaea</taxon>
        <taxon>Methanobacteriati</taxon>
        <taxon>Methanobacteriota</taxon>
        <taxon>Methanomada group</taxon>
        <taxon>Methanococci</taxon>
        <taxon>Methanococcales</taxon>
        <taxon>Methanococcaceae</taxon>
        <taxon>Methanococcus</taxon>
    </lineage>
</organism>